<dbReference type="GO" id="GO:0005743">
    <property type="term" value="C:mitochondrial inner membrane"/>
    <property type="evidence" value="ECO:0007669"/>
    <property type="project" value="TreeGrafter"/>
</dbReference>
<proteinExistence type="predicted"/>
<dbReference type="EMBL" id="CAJPIZ010012771">
    <property type="protein sequence ID" value="CAG2113880.1"/>
    <property type="molecule type" value="Genomic_DNA"/>
</dbReference>
<evidence type="ECO:0000313" key="1">
    <source>
        <dbReference type="EMBL" id="CAD7633450.1"/>
    </source>
</evidence>
<reference evidence="1" key="1">
    <citation type="submission" date="2020-11" db="EMBL/GenBank/DDBJ databases">
        <authorList>
            <person name="Tran Van P."/>
        </authorList>
    </citation>
    <scope>NUCLEOTIDE SEQUENCE</scope>
</reference>
<dbReference type="PANTHER" id="PTHR13333:SF5">
    <property type="entry name" value="M-AAA PROTEASE-INTERACTING PROTEIN 1, MITOCHONDRIAL"/>
    <property type="match status" value="1"/>
</dbReference>
<dbReference type="EMBL" id="OC867346">
    <property type="protein sequence ID" value="CAD7633450.1"/>
    <property type="molecule type" value="Genomic_DNA"/>
</dbReference>
<protein>
    <submittedName>
        <fullName evidence="1">Uncharacterized protein</fullName>
    </submittedName>
</protein>
<gene>
    <name evidence="1" type="ORF">OSB1V03_LOCUS13847</name>
</gene>
<dbReference type="Proteomes" id="UP000759131">
    <property type="component" value="Unassembled WGS sequence"/>
</dbReference>
<keyword evidence="2" id="KW-1185">Reference proteome</keyword>
<dbReference type="AlphaFoldDB" id="A0A7R9Q5V3"/>
<dbReference type="GO" id="GO:0043022">
    <property type="term" value="F:ribosome binding"/>
    <property type="evidence" value="ECO:0007669"/>
    <property type="project" value="TreeGrafter"/>
</dbReference>
<evidence type="ECO:0000313" key="2">
    <source>
        <dbReference type="Proteomes" id="UP000759131"/>
    </source>
</evidence>
<organism evidence="1">
    <name type="scientific">Medioppia subpectinata</name>
    <dbReference type="NCBI Taxonomy" id="1979941"/>
    <lineage>
        <taxon>Eukaryota</taxon>
        <taxon>Metazoa</taxon>
        <taxon>Ecdysozoa</taxon>
        <taxon>Arthropoda</taxon>
        <taxon>Chelicerata</taxon>
        <taxon>Arachnida</taxon>
        <taxon>Acari</taxon>
        <taxon>Acariformes</taxon>
        <taxon>Sarcoptiformes</taxon>
        <taxon>Oribatida</taxon>
        <taxon>Brachypylina</taxon>
        <taxon>Oppioidea</taxon>
        <taxon>Oppiidae</taxon>
        <taxon>Medioppia</taxon>
    </lineage>
</organism>
<name>A0A7R9Q5V3_9ACAR</name>
<sequence>MLSMSRRLSLHFNPFHVNSLQNRLFYGHKLAPVLSSTRCGPQSRQLSTSDDQKEAFEYSIPPLMKFTPKGMPNLFYALKNQFIAVSIISSNLANDHIEGIKEMITEEAYEEVVKNFSDYSLQQKSLLKVNTEDILFCYPYNIQIMKQSPDSVTVKIFVVFDCVSGINDLIQNHMSNQNFKFMSFNKYMQNKICLNYQFIRHYMKDNQSDWIVDKLLHMKDKDILKMYRLFRK</sequence>
<dbReference type="OrthoDB" id="7249367at2759"/>
<accession>A0A7R9Q5V3</accession>
<dbReference type="GO" id="GO:0032979">
    <property type="term" value="P:protein insertion into mitochondrial inner membrane from matrix"/>
    <property type="evidence" value="ECO:0007669"/>
    <property type="project" value="TreeGrafter"/>
</dbReference>
<dbReference type="PANTHER" id="PTHR13333">
    <property type="entry name" value="M-AAA PROTEASE-INTERACTING PROTEIN 1, MITOCHONDRIAL"/>
    <property type="match status" value="1"/>
</dbReference>